<keyword evidence="7 13" id="KW-0479">Metal-binding</keyword>
<dbReference type="AlphaFoldDB" id="A0A1V9ZAP9"/>
<keyword evidence="9 13" id="KW-0779">Telomere</keyword>
<dbReference type="Gene3D" id="1.10.132.70">
    <property type="match status" value="1"/>
</dbReference>
<dbReference type="EC" id="2.7.7.49" evidence="2 13"/>
<evidence type="ECO:0000256" key="10">
    <source>
        <dbReference type="ARBA" id="ARBA00022918"/>
    </source>
</evidence>
<keyword evidence="8 13" id="KW-0460">Magnesium</keyword>
<dbReference type="Proteomes" id="UP000243579">
    <property type="component" value="Unassembled WGS sequence"/>
</dbReference>
<evidence type="ECO:0000259" key="14">
    <source>
        <dbReference type="PROSITE" id="PS50878"/>
    </source>
</evidence>
<evidence type="ECO:0000313" key="16">
    <source>
        <dbReference type="Proteomes" id="UP000243579"/>
    </source>
</evidence>
<dbReference type="STRING" id="1202772.A0A1V9ZAP9"/>
<dbReference type="SMART" id="SM00975">
    <property type="entry name" value="Telomerase_RBD"/>
    <property type="match status" value="1"/>
</dbReference>
<evidence type="ECO:0000256" key="7">
    <source>
        <dbReference type="ARBA" id="ARBA00022723"/>
    </source>
</evidence>
<evidence type="ECO:0000256" key="11">
    <source>
        <dbReference type="ARBA" id="ARBA00023242"/>
    </source>
</evidence>
<proteinExistence type="inferred from homology"/>
<dbReference type="Gene3D" id="3.30.70.2630">
    <property type="match status" value="1"/>
</dbReference>
<dbReference type="CDD" id="cd01648">
    <property type="entry name" value="TERT"/>
    <property type="match status" value="1"/>
</dbReference>
<organism evidence="15 16">
    <name type="scientific">Achlya hypogyna</name>
    <name type="common">Oomycete</name>
    <name type="synonym">Protoachlya hypogyna</name>
    <dbReference type="NCBI Taxonomy" id="1202772"/>
    <lineage>
        <taxon>Eukaryota</taxon>
        <taxon>Sar</taxon>
        <taxon>Stramenopiles</taxon>
        <taxon>Oomycota</taxon>
        <taxon>Saprolegniomycetes</taxon>
        <taxon>Saprolegniales</taxon>
        <taxon>Achlyaceae</taxon>
        <taxon>Achlya</taxon>
    </lineage>
</organism>
<dbReference type="Pfam" id="PF12009">
    <property type="entry name" value="Telomerase_RBD"/>
    <property type="match status" value="1"/>
</dbReference>
<dbReference type="GO" id="GO:0000781">
    <property type="term" value="C:chromosome, telomeric region"/>
    <property type="evidence" value="ECO:0007669"/>
    <property type="project" value="UniProtKB-SubCell"/>
</dbReference>
<dbReference type="OrthoDB" id="289721at2759"/>
<gene>
    <name evidence="15" type="ORF">ACHHYP_00459</name>
</gene>
<evidence type="ECO:0000256" key="12">
    <source>
        <dbReference type="ARBA" id="ARBA00048173"/>
    </source>
</evidence>
<dbReference type="PRINTS" id="PR01365">
    <property type="entry name" value="TELOMERASERT"/>
</dbReference>
<comment type="catalytic activity">
    <reaction evidence="12 13">
        <text>DNA(n) + a 2'-deoxyribonucleoside 5'-triphosphate = DNA(n+1) + diphosphate</text>
        <dbReference type="Rhea" id="RHEA:22508"/>
        <dbReference type="Rhea" id="RHEA-COMP:17339"/>
        <dbReference type="Rhea" id="RHEA-COMP:17340"/>
        <dbReference type="ChEBI" id="CHEBI:33019"/>
        <dbReference type="ChEBI" id="CHEBI:61560"/>
        <dbReference type="ChEBI" id="CHEBI:173112"/>
        <dbReference type="EC" id="2.7.7.49"/>
    </reaction>
</comment>
<keyword evidence="11 13" id="KW-0539">Nucleus</keyword>
<dbReference type="GO" id="GO:0042162">
    <property type="term" value="F:telomeric DNA binding"/>
    <property type="evidence" value="ECO:0007669"/>
    <property type="project" value="TreeGrafter"/>
</dbReference>
<keyword evidence="4 13" id="KW-0158">Chromosome</keyword>
<sequence length="967" mass="108803">MSVIESLLPQAVSLAAWLRGQLGDHDWLNEGDGSAFTTFLASTVVAIVQPASSLRHTTWSTSVHCSQAELVDHAIGILLQRKRKDRRQPRNLLTLGFGTGHPGADNHFTVHSNSIVHYSPNALVNTIKSAHWWRLHSLIGDACMLHLLVDHVICASIDPATRSYVQLAGPHLKSLIPCAPQRAVVSLAPVLHHDPQTPFATKTFPRTHTLHLLAPATASTTQARRVVKTIFRVKPTKRERLLARLQRWLPWAQQMLTNFQALRVEKTVARLCPLGVKCRRYLDLCSELPRVAPEEGYATQDDDDGDDDAIDAIGVADIAEDDEPPAKRRRTLLHQADVKELLQFATPKAQVVECVRQLLTQVVPTAVWGPRKNYRLVVRLLARYVHGRQHDAHSIEQTVDRMRVQSIAWMNGPATAFVPAEASTRRRLLVQLLQWIWEDLVQPIIRTHFYATTMEGQFYHVQYYRRPLWAKISQLAALDLQRSLLRPLPGAPREASASSVRFVPKPRGVRPIMNLSKRSRRQTLSTNCLLRNALHVLSHELVRQPRLLGASTRSTTAMHAKLCSFREAWVAGGRQPVYFVTLDVERCFDTMKASRLLQLLPTVLTQEVYVVRHHSVVRPGPVFRSEHPVVAPGTHDPIAEFVAARGATPDSVYVDGVVYSTIAKKDILALLKAHLLNHHVRIGSQTFLQTEGIPQGSVLSSLLCNLYYADFEKQVLRSRMQLRHDLLLRYTDDFCFLTTSLPQARKFVDLMTKGSRVYGCHVNPQKTRTNFLPGDIPTQLLVWCGLVLDPATMHVHANYAKVAAPGAPLRRALTVQAHQPLHKWFVQRILSTTADKCHALYFSPRINSRAAIELNAYQLLLVVAVKALHLLRDLKHRNAAYTAGRLDTAWRRLHRKIQRQTQHECPLTLPDVLRLGVATALQATAKFHCAHSLGVLLRRRLRRLPPSAIDVDRLGNDPMNAFAAALY</sequence>
<evidence type="ECO:0000256" key="2">
    <source>
        <dbReference type="ARBA" id="ARBA00012493"/>
    </source>
</evidence>
<keyword evidence="16" id="KW-1185">Reference proteome</keyword>
<dbReference type="Pfam" id="PF00078">
    <property type="entry name" value="RVT_1"/>
    <property type="match status" value="1"/>
</dbReference>
<keyword evidence="10 13" id="KW-0695">RNA-directed DNA polymerase</keyword>
<accession>A0A1V9ZAP9</accession>
<dbReference type="EMBL" id="JNBR01000337">
    <property type="protein sequence ID" value="OQR95063.1"/>
    <property type="molecule type" value="Genomic_DNA"/>
</dbReference>
<evidence type="ECO:0000256" key="13">
    <source>
        <dbReference type="RuleBase" id="RU365061"/>
    </source>
</evidence>
<dbReference type="InterPro" id="IPR000477">
    <property type="entry name" value="RT_dom"/>
</dbReference>
<comment type="subcellular location">
    <subcellularLocation>
        <location evidence="13">Nucleus</location>
    </subcellularLocation>
    <subcellularLocation>
        <location evidence="13">Chromosome</location>
        <location evidence="13">Telomere</location>
    </subcellularLocation>
</comment>
<protein>
    <recommendedName>
        <fullName evidence="3 13">Telomerase reverse transcriptase</fullName>
        <ecNumber evidence="2 13">2.7.7.49</ecNumber>
    </recommendedName>
    <alternativeName>
        <fullName evidence="13">Telomerase catalytic subunit</fullName>
    </alternativeName>
</protein>
<evidence type="ECO:0000256" key="3">
    <source>
        <dbReference type="ARBA" id="ARBA00016182"/>
    </source>
</evidence>
<dbReference type="PROSITE" id="PS50878">
    <property type="entry name" value="RT_POL"/>
    <property type="match status" value="1"/>
</dbReference>
<evidence type="ECO:0000256" key="1">
    <source>
        <dbReference type="ARBA" id="ARBA00008001"/>
    </source>
</evidence>
<name>A0A1V9ZAP9_ACHHY</name>
<evidence type="ECO:0000256" key="9">
    <source>
        <dbReference type="ARBA" id="ARBA00022895"/>
    </source>
</evidence>
<reference evidence="15 16" key="1">
    <citation type="journal article" date="2014" name="Genome Biol. Evol.">
        <title>The secreted proteins of Achlya hypogyna and Thraustotheca clavata identify the ancestral oomycete secretome and reveal gene acquisitions by horizontal gene transfer.</title>
        <authorList>
            <person name="Misner I."/>
            <person name="Blouin N."/>
            <person name="Leonard G."/>
            <person name="Richards T.A."/>
            <person name="Lane C.E."/>
        </authorList>
    </citation>
    <scope>NUCLEOTIDE SEQUENCE [LARGE SCALE GENOMIC DNA]</scope>
    <source>
        <strain evidence="15 16">ATCC 48635</strain>
    </source>
</reference>
<evidence type="ECO:0000313" key="15">
    <source>
        <dbReference type="EMBL" id="OQR95063.1"/>
    </source>
</evidence>
<dbReference type="GO" id="GO:0046872">
    <property type="term" value="F:metal ion binding"/>
    <property type="evidence" value="ECO:0007669"/>
    <property type="project" value="UniProtKB-KW"/>
</dbReference>
<keyword evidence="6 13" id="KW-0548">Nucleotidyltransferase</keyword>
<dbReference type="InterPro" id="IPR003545">
    <property type="entry name" value="Telomerase_RT"/>
</dbReference>
<comment type="function">
    <text evidence="13">Telomerase is a ribonucleoprotein enzyme essential for the replication of chromosome termini in most eukaryotes. It elongates telomeres. It is a reverse transcriptase that adds simple sequence repeats to chromosome ends by copying a template sequence within the RNA component of the enzyme.</text>
</comment>
<feature type="domain" description="Reverse transcriptase" evidence="14">
    <location>
        <begin position="484"/>
        <end position="788"/>
    </location>
</feature>
<dbReference type="InterPro" id="IPR043502">
    <property type="entry name" value="DNA/RNA_pol_sf"/>
</dbReference>
<dbReference type="GO" id="GO:0003720">
    <property type="term" value="F:telomerase activity"/>
    <property type="evidence" value="ECO:0007669"/>
    <property type="project" value="InterPro"/>
</dbReference>
<dbReference type="GO" id="GO:0007004">
    <property type="term" value="P:telomere maintenance via telomerase"/>
    <property type="evidence" value="ECO:0007669"/>
    <property type="project" value="TreeGrafter"/>
</dbReference>
<dbReference type="SUPFAM" id="SSF56672">
    <property type="entry name" value="DNA/RNA polymerases"/>
    <property type="match status" value="1"/>
</dbReference>
<dbReference type="PANTHER" id="PTHR12066:SF0">
    <property type="entry name" value="TELOMERASE REVERSE TRANSCRIPTASE"/>
    <property type="match status" value="1"/>
</dbReference>
<keyword evidence="5 13" id="KW-0808">Transferase</keyword>
<evidence type="ECO:0000256" key="5">
    <source>
        <dbReference type="ARBA" id="ARBA00022679"/>
    </source>
</evidence>
<comment type="caution">
    <text evidence="15">The sequence shown here is derived from an EMBL/GenBank/DDBJ whole genome shotgun (WGS) entry which is preliminary data.</text>
</comment>
<dbReference type="PANTHER" id="PTHR12066">
    <property type="entry name" value="TELOMERASE REVERSE TRANSCRIPTASE"/>
    <property type="match status" value="1"/>
</dbReference>
<evidence type="ECO:0000256" key="8">
    <source>
        <dbReference type="ARBA" id="ARBA00022842"/>
    </source>
</evidence>
<comment type="similarity">
    <text evidence="1 13">Belongs to the reverse transcriptase family. Telomerase subfamily.</text>
</comment>
<dbReference type="GO" id="GO:0000333">
    <property type="term" value="C:telomerase catalytic core complex"/>
    <property type="evidence" value="ECO:0007669"/>
    <property type="project" value="TreeGrafter"/>
</dbReference>
<evidence type="ECO:0000256" key="4">
    <source>
        <dbReference type="ARBA" id="ARBA00022454"/>
    </source>
</evidence>
<evidence type="ECO:0000256" key="6">
    <source>
        <dbReference type="ARBA" id="ARBA00022695"/>
    </source>
</evidence>
<dbReference type="GO" id="GO:0070034">
    <property type="term" value="F:telomerase RNA binding"/>
    <property type="evidence" value="ECO:0007669"/>
    <property type="project" value="TreeGrafter"/>
</dbReference>
<dbReference type="InterPro" id="IPR021891">
    <property type="entry name" value="Telomerase_RBD"/>
</dbReference>